<dbReference type="Proteomes" id="UP001210978">
    <property type="component" value="Chromosome"/>
</dbReference>
<accession>A0ABY7QNR4</accession>
<evidence type="ECO:0000313" key="3">
    <source>
        <dbReference type="Proteomes" id="UP001210978"/>
    </source>
</evidence>
<protein>
    <recommendedName>
        <fullName evidence="4">DUF4249 family protein</fullName>
    </recommendedName>
</protein>
<keyword evidence="3" id="KW-1185">Reference proteome</keyword>
<dbReference type="PROSITE" id="PS51257">
    <property type="entry name" value="PROKAR_LIPOPROTEIN"/>
    <property type="match status" value="1"/>
</dbReference>
<evidence type="ECO:0008006" key="4">
    <source>
        <dbReference type="Google" id="ProtNLM"/>
    </source>
</evidence>
<reference evidence="2 3" key="1">
    <citation type="submission" date="2023-01" db="EMBL/GenBank/DDBJ databases">
        <title>Complete genome of Chryseobacterium camelliae VAN22-5A.</title>
        <authorList>
            <person name="Zong G."/>
            <person name="Cao G."/>
        </authorList>
    </citation>
    <scope>NUCLEOTIDE SEQUENCE [LARGE SCALE GENOMIC DNA]</scope>
    <source>
        <strain evidence="2 3">VAN22-5A</strain>
    </source>
</reference>
<dbReference type="EMBL" id="CP115859">
    <property type="protein sequence ID" value="WBV60612.1"/>
    <property type="molecule type" value="Genomic_DNA"/>
</dbReference>
<keyword evidence="1" id="KW-0732">Signal</keyword>
<dbReference type="RefSeq" id="WP_271148932.1">
    <property type="nucleotide sequence ID" value="NZ_CP115859.1"/>
</dbReference>
<feature type="signal peptide" evidence="1">
    <location>
        <begin position="1"/>
        <end position="24"/>
    </location>
</feature>
<feature type="chain" id="PRO_5046487316" description="DUF4249 family protein" evidence="1">
    <location>
        <begin position="25"/>
        <end position="296"/>
    </location>
</feature>
<organism evidence="2 3">
    <name type="scientific">Chryseobacterium camelliae</name>
    <dbReference type="NCBI Taxonomy" id="1265445"/>
    <lineage>
        <taxon>Bacteria</taxon>
        <taxon>Pseudomonadati</taxon>
        <taxon>Bacteroidota</taxon>
        <taxon>Flavobacteriia</taxon>
        <taxon>Flavobacteriales</taxon>
        <taxon>Weeksellaceae</taxon>
        <taxon>Chryseobacterium group</taxon>
        <taxon>Chryseobacterium</taxon>
    </lineage>
</organism>
<evidence type="ECO:0000256" key="1">
    <source>
        <dbReference type="SAM" id="SignalP"/>
    </source>
</evidence>
<name>A0ABY7QNR4_9FLAO</name>
<sequence length="296" mass="34154">MKKLKMKYLYIVVLCIFFSSCSNDNDNENLQIINGNEKLQKLTIIDEDLENGVYSFHEKLDLTFGYNQNKLVTVIDSGGKYNETLSYVNGNLKNITITGIDFPGLDNNFPLNIVRDLFYDSSNKLIKAVNPTIDIYGQTQEKHYEYPSNNLIIVKDFLITSSGNQILQQQTKIYFTNQNVEKIELFNNTSTTPYRNMKFEYDSKINPNTRVDFNRILALPEKSYTVNIIQNYSQLSKNNVLKIINNDIYGATEYQTFLNEINYIYDSATNLPITQSFKILDVSNNIGYKITGSYSF</sequence>
<gene>
    <name evidence="2" type="ORF">PFY12_00490</name>
</gene>
<evidence type="ECO:0000313" key="2">
    <source>
        <dbReference type="EMBL" id="WBV60612.1"/>
    </source>
</evidence>
<proteinExistence type="predicted"/>